<dbReference type="Pfam" id="PF00294">
    <property type="entry name" value="PfkB"/>
    <property type="match status" value="1"/>
</dbReference>
<dbReference type="InterPro" id="IPR029056">
    <property type="entry name" value="Ribokinase-like"/>
</dbReference>
<evidence type="ECO:0000256" key="1">
    <source>
        <dbReference type="ARBA" id="ARBA00022723"/>
    </source>
</evidence>
<evidence type="ECO:0000313" key="3">
    <source>
        <dbReference type="EMBL" id="ODV63314.1"/>
    </source>
</evidence>
<feature type="non-terminal residue" evidence="3">
    <location>
        <position position="1"/>
    </location>
</feature>
<dbReference type="GeneID" id="30963575"/>
<accession>A0A1D2VNZ3</accession>
<evidence type="ECO:0000313" key="4">
    <source>
        <dbReference type="Proteomes" id="UP000095038"/>
    </source>
</evidence>
<organism evidence="3 4">
    <name type="scientific">Ascoidea rubescens DSM 1968</name>
    <dbReference type="NCBI Taxonomy" id="1344418"/>
    <lineage>
        <taxon>Eukaryota</taxon>
        <taxon>Fungi</taxon>
        <taxon>Dikarya</taxon>
        <taxon>Ascomycota</taxon>
        <taxon>Saccharomycotina</taxon>
        <taxon>Saccharomycetes</taxon>
        <taxon>Ascoideaceae</taxon>
        <taxon>Ascoidea</taxon>
    </lineage>
</organism>
<dbReference type="InParanoid" id="A0A1D2VNZ3"/>
<dbReference type="OrthoDB" id="198885at2759"/>
<proteinExistence type="predicted"/>
<sequence>LGDSYPGKIKTSIGGVGLNVFLASNHYLNKTANKKIKLISQVSDDPSGNLILSELKSQGIDTSGIFQNETKDKTASYVSIHDPNGALVVACADMNLIENMSIEHISTQIIKSDPSYILFDGNLSKLAMKQIIGDSLEINAKLIFEPTSLPKAARLSNVIKKDFVYPNNRIGLALPTMEELRSMYDSFSNKELFETSWSNVIFSLGLDGLIFKEKLDKLCRENVFLKKCQKNGVFQQVFFLLPYIPSIIVKCGKNGILVFNISEDVSFYKQKVIEMSPVFTLTSKNELQSKKFGVVIEYYSTVKNFTKINNVTGAGDSFAGILFKEL</sequence>
<evidence type="ECO:0000259" key="2">
    <source>
        <dbReference type="Pfam" id="PF00294"/>
    </source>
</evidence>
<dbReference type="GO" id="GO:0005737">
    <property type="term" value="C:cytoplasm"/>
    <property type="evidence" value="ECO:0007669"/>
    <property type="project" value="TreeGrafter"/>
</dbReference>
<dbReference type="Gene3D" id="3.40.1190.20">
    <property type="match status" value="1"/>
</dbReference>
<dbReference type="InterPro" id="IPR011611">
    <property type="entry name" value="PfkB_dom"/>
</dbReference>
<dbReference type="GO" id="GO:0004730">
    <property type="term" value="F:pseudouridylate synthase activity"/>
    <property type="evidence" value="ECO:0007669"/>
    <property type="project" value="TreeGrafter"/>
</dbReference>
<dbReference type="GO" id="GO:0016798">
    <property type="term" value="F:hydrolase activity, acting on glycosyl bonds"/>
    <property type="evidence" value="ECO:0007669"/>
    <property type="project" value="TreeGrafter"/>
</dbReference>
<protein>
    <recommendedName>
        <fullName evidence="2">Carbohydrate kinase PfkB domain-containing protein</fullName>
    </recommendedName>
</protein>
<keyword evidence="1" id="KW-0479">Metal-binding</keyword>
<dbReference type="GO" id="GO:0046872">
    <property type="term" value="F:metal ion binding"/>
    <property type="evidence" value="ECO:0007669"/>
    <property type="project" value="UniProtKB-KW"/>
</dbReference>
<keyword evidence="4" id="KW-1185">Reference proteome</keyword>
<feature type="non-terminal residue" evidence="3">
    <location>
        <position position="326"/>
    </location>
</feature>
<dbReference type="EMBL" id="KV454475">
    <property type="protein sequence ID" value="ODV63314.1"/>
    <property type="molecule type" value="Genomic_DNA"/>
</dbReference>
<reference evidence="4" key="1">
    <citation type="submission" date="2016-05" db="EMBL/GenBank/DDBJ databases">
        <title>Comparative genomics of biotechnologically important yeasts.</title>
        <authorList>
            <consortium name="DOE Joint Genome Institute"/>
            <person name="Riley R."/>
            <person name="Haridas S."/>
            <person name="Wolfe K.H."/>
            <person name="Lopes M.R."/>
            <person name="Hittinger C.T."/>
            <person name="Goker M."/>
            <person name="Salamov A."/>
            <person name="Wisecaver J."/>
            <person name="Long T.M."/>
            <person name="Aerts A.L."/>
            <person name="Barry K."/>
            <person name="Choi C."/>
            <person name="Clum A."/>
            <person name="Coughlan A.Y."/>
            <person name="Deshpande S."/>
            <person name="Douglass A.P."/>
            <person name="Hanson S.J."/>
            <person name="Klenk H.-P."/>
            <person name="Labutti K."/>
            <person name="Lapidus A."/>
            <person name="Lindquist E."/>
            <person name="Lipzen A."/>
            <person name="Meier-Kolthoff J.P."/>
            <person name="Ohm R.A."/>
            <person name="Otillar R.P."/>
            <person name="Pangilinan J."/>
            <person name="Peng Y."/>
            <person name="Rokas A."/>
            <person name="Rosa C.A."/>
            <person name="Scheuner C."/>
            <person name="Sibirny A.A."/>
            <person name="Slot J.C."/>
            <person name="Stielow J.B."/>
            <person name="Sun H."/>
            <person name="Kurtzman C.P."/>
            <person name="Blackwell M."/>
            <person name="Grigoriev I.V."/>
            <person name="Jeffries T.W."/>
        </authorList>
    </citation>
    <scope>NUCLEOTIDE SEQUENCE [LARGE SCALE GENOMIC DNA]</scope>
    <source>
        <strain evidence="4">DSM 1968</strain>
    </source>
</reference>
<dbReference type="PANTHER" id="PTHR42909">
    <property type="entry name" value="ZGC:136858"/>
    <property type="match status" value="1"/>
</dbReference>
<dbReference type="Proteomes" id="UP000095038">
    <property type="component" value="Unassembled WGS sequence"/>
</dbReference>
<name>A0A1D2VNZ3_9ASCO</name>
<feature type="domain" description="Carbohydrate kinase PfkB" evidence="2">
    <location>
        <begin position="6"/>
        <end position="223"/>
    </location>
</feature>
<dbReference type="STRING" id="1344418.A0A1D2VNZ3"/>
<dbReference type="RefSeq" id="XP_020049621.1">
    <property type="nucleotide sequence ID" value="XM_020189939.1"/>
</dbReference>
<dbReference type="SUPFAM" id="SSF53613">
    <property type="entry name" value="Ribokinase-like"/>
    <property type="match status" value="1"/>
</dbReference>
<gene>
    <name evidence="3" type="ORF">ASCRUDRAFT_26207</name>
</gene>
<dbReference type="AlphaFoldDB" id="A0A1D2VNZ3"/>
<dbReference type="PANTHER" id="PTHR42909:SF1">
    <property type="entry name" value="CARBOHYDRATE KINASE PFKB DOMAIN-CONTAINING PROTEIN"/>
    <property type="match status" value="1"/>
</dbReference>